<dbReference type="GO" id="GO:0043386">
    <property type="term" value="P:mycotoxin biosynthetic process"/>
    <property type="evidence" value="ECO:0007669"/>
    <property type="project" value="UniProtKB-ARBA"/>
</dbReference>
<dbReference type="Pfam" id="PF00067">
    <property type="entry name" value="p450"/>
    <property type="match status" value="1"/>
</dbReference>
<evidence type="ECO:0008006" key="3">
    <source>
        <dbReference type="Google" id="ProtNLM"/>
    </source>
</evidence>
<protein>
    <recommendedName>
        <fullName evidence="3">Cytochrome P450</fullName>
    </recommendedName>
</protein>
<dbReference type="AlphaFoldDB" id="A0A9W9JVV9"/>
<evidence type="ECO:0000313" key="1">
    <source>
        <dbReference type="EMBL" id="KAJ5083296.1"/>
    </source>
</evidence>
<dbReference type="Gene3D" id="1.10.630.10">
    <property type="entry name" value="Cytochrome P450"/>
    <property type="match status" value="1"/>
</dbReference>
<dbReference type="OrthoDB" id="3366823at2759"/>
<reference evidence="1" key="2">
    <citation type="journal article" date="2023" name="IMA Fungus">
        <title>Comparative genomic study of the Penicillium genus elucidates a diverse pangenome and 15 lateral gene transfer events.</title>
        <authorList>
            <person name="Petersen C."/>
            <person name="Sorensen T."/>
            <person name="Nielsen M.R."/>
            <person name="Sondergaard T.E."/>
            <person name="Sorensen J.L."/>
            <person name="Fitzpatrick D.A."/>
            <person name="Frisvad J.C."/>
            <person name="Nielsen K.L."/>
        </authorList>
    </citation>
    <scope>NUCLEOTIDE SEQUENCE</scope>
    <source>
        <strain evidence="1">IBT 30069</strain>
    </source>
</reference>
<gene>
    <name evidence="1" type="ORF">N7456_012723</name>
</gene>
<reference evidence="1" key="1">
    <citation type="submission" date="2022-11" db="EMBL/GenBank/DDBJ databases">
        <authorList>
            <person name="Petersen C."/>
        </authorList>
    </citation>
    <scope>NUCLEOTIDE SEQUENCE</scope>
    <source>
        <strain evidence="1">IBT 30069</strain>
    </source>
</reference>
<dbReference type="EMBL" id="JAPQKH010000008">
    <property type="protein sequence ID" value="KAJ5083296.1"/>
    <property type="molecule type" value="Genomic_DNA"/>
</dbReference>
<dbReference type="GO" id="GO:0004497">
    <property type="term" value="F:monooxygenase activity"/>
    <property type="evidence" value="ECO:0007669"/>
    <property type="project" value="InterPro"/>
</dbReference>
<organism evidence="1 2">
    <name type="scientific">Penicillium angulare</name>
    <dbReference type="NCBI Taxonomy" id="116970"/>
    <lineage>
        <taxon>Eukaryota</taxon>
        <taxon>Fungi</taxon>
        <taxon>Dikarya</taxon>
        <taxon>Ascomycota</taxon>
        <taxon>Pezizomycotina</taxon>
        <taxon>Eurotiomycetes</taxon>
        <taxon>Eurotiomycetidae</taxon>
        <taxon>Eurotiales</taxon>
        <taxon>Aspergillaceae</taxon>
        <taxon>Penicillium</taxon>
    </lineage>
</organism>
<accession>A0A9W9JVV9</accession>
<comment type="caution">
    <text evidence="1">The sequence shown here is derived from an EMBL/GenBank/DDBJ whole genome shotgun (WGS) entry which is preliminary data.</text>
</comment>
<dbReference type="Proteomes" id="UP001149165">
    <property type="component" value="Unassembled WGS sequence"/>
</dbReference>
<name>A0A9W9JVV9_9EURO</name>
<dbReference type="GO" id="GO:0020037">
    <property type="term" value="F:heme binding"/>
    <property type="evidence" value="ECO:0007669"/>
    <property type="project" value="InterPro"/>
</dbReference>
<dbReference type="GO" id="GO:0016705">
    <property type="term" value="F:oxidoreductase activity, acting on paired donors, with incorporation or reduction of molecular oxygen"/>
    <property type="evidence" value="ECO:0007669"/>
    <property type="project" value="InterPro"/>
</dbReference>
<proteinExistence type="predicted"/>
<keyword evidence="2" id="KW-1185">Reference proteome</keyword>
<dbReference type="InterPro" id="IPR001128">
    <property type="entry name" value="Cyt_P450"/>
</dbReference>
<sequence length="478" mass="53829">MGEPVFGVYLSGKTHNVVVSPSMIQTVLSSQDVSNADVLDRALRNVFGDKGLTRNLHLSHEQDINDNVPSMINREPFVRETSLSITRSLQRHVSSLVSFSRSPVDQFPWERDSCVELLEQDQPACEVELFSLIREFVGHQITGILLGEAFLDSFPGFLSQVWRLESNFVSLFVGFKRWAPSPGVSAGHAAREQLLHIMSVLYRAFTACDDGMDPGIELRDLDDMSDLFKQRMRTFRKLGLSPRASAAGTLSLYCDWMEHIVNITFWNLIHIFSDDELLKEIRKEITPFAETSRPNRKETGFPFTEPPKLKLDVEKLLQACPLLKACHCETIRLHSSGISFRRLESDLTLTESIGEALAPRTYKIPKGQSVIMPHGVFQNDPTRFSNPDQYDPLRYITTDSSSGSKKVNPDILGPLADGLYVTKENNFTERAILSLTASIISMWNISSPGKEFVVPRQKNTWGSSRPAQDVKVNIRARV</sequence>
<dbReference type="GO" id="GO:0005506">
    <property type="term" value="F:iron ion binding"/>
    <property type="evidence" value="ECO:0007669"/>
    <property type="project" value="InterPro"/>
</dbReference>
<dbReference type="PANTHER" id="PTHR24306:SF7">
    <property type="entry name" value="AHBB"/>
    <property type="match status" value="1"/>
</dbReference>
<dbReference type="InterPro" id="IPR036396">
    <property type="entry name" value="Cyt_P450_sf"/>
</dbReference>
<dbReference type="PANTHER" id="PTHR24306">
    <property type="match status" value="1"/>
</dbReference>
<dbReference type="SUPFAM" id="SSF48264">
    <property type="entry name" value="Cytochrome P450"/>
    <property type="match status" value="1"/>
</dbReference>
<evidence type="ECO:0000313" key="2">
    <source>
        <dbReference type="Proteomes" id="UP001149165"/>
    </source>
</evidence>